<dbReference type="EMBL" id="LMXI01000154">
    <property type="protein sequence ID" value="KRT59393.1"/>
    <property type="molecule type" value="Genomic_DNA"/>
</dbReference>
<evidence type="ECO:0000256" key="2">
    <source>
        <dbReference type="ARBA" id="ARBA00022475"/>
    </source>
</evidence>
<dbReference type="STRING" id="54398.Ga0074115_10276"/>
<dbReference type="InterPro" id="IPR050833">
    <property type="entry name" value="Poly_Biosynth_Transport"/>
</dbReference>
<gene>
    <name evidence="7" type="ORF">Ga0074115_10276</name>
    <name evidence="8" type="ORF">Ga0076813_15403</name>
</gene>
<feature type="transmembrane region" description="Helical" evidence="6">
    <location>
        <begin position="137"/>
        <end position="156"/>
    </location>
</feature>
<feature type="transmembrane region" description="Helical" evidence="6">
    <location>
        <begin position="106"/>
        <end position="125"/>
    </location>
</feature>
<evidence type="ECO:0000313" key="10">
    <source>
        <dbReference type="Proteomes" id="UP000051634"/>
    </source>
</evidence>
<feature type="transmembrane region" description="Helical" evidence="6">
    <location>
        <begin position="39"/>
        <end position="57"/>
    </location>
</feature>
<feature type="transmembrane region" description="Helical" evidence="6">
    <location>
        <begin position="354"/>
        <end position="373"/>
    </location>
</feature>
<feature type="transmembrane region" description="Helical" evidence="6">
    <location>
        <begin position="78"/>
        <end position="100"/>
    </location>
</feature>
<dbReference type="Proteomes" id="UP000051276">
    <property type="component" value="Unassembled WGS sequence"/>
</dbReference>
<proteinExistence type="predicted"/>
<feature type="transmembrane region" description="Helical" evidence="6">
    <location>
        <begin position="322"/>
        <end position="342"/>
    </location>
</feature>
<dbReference type="PANTHER" id="PTHR30250">
    <property type="entry name" value="PST FAMILY PREDICTED COLANIC ACID TRANSPORTER"/>
    <property type="match status" value="1"/>
</dbReference>
<feature type="transmembrane region" description="Helical" evidence="6">
    <location>
        <begin position="435"/>
        <end position="456"/>
    </location>
</feature>
<dbReference type="InterPro" id="IPR002797">
    <property type="entry name" value="Polysacc_synth"/>
</dbReference>
<dbReference type="Pfam" id="PF01943">
    <property type="entry name" value="Polysacc_synt"/>
    <property type="match status" value="1"/>
</dbReference>
<name>A0A0T5YUG9_9GAMM</name>
<sequence>MLLRHTLIYFFAKFGPGLINLLALILYTRLLDPQAYGRFSVIFSLVSFFNIFLYYWLRVSITRLRPRYPDPAQGLGQAILIGFVTASLLGVLPFVGALVWFSDGGWLVLLALLLMWSLGGFEMTLELLRSGARPARFGVTSLVKSVAALLISLALIEAGYDSVVALLMGLLLATLLGIVINLRLWREMIRPGPHIASRLRELGHFGWPLAVNFVLLTLVSVTDRIMLSAISGDSEAGIYSAADNLVQYSLPLLMVVVNLAAYPLIMQAFENQGEEAARARIRHHFLLLFGLGLPSSAGIIVLAEGLAAVVLGRDFSTAGAELIPYIALSAFLLSIKAGYFDLSFQLQRNTLGQVWAAGAAAAVNILLNLLLIPQMGMQGAAIASVAAALTAVVISALLGRRHFRLPFPRQDFIKIAAAALMMGGVLWIIGFAPGVVGLLLGVLCGLVVYGVMLLLFNPGNLTYELARRWRRVKSDA</sequence>
<comment type="caution">
    <text evidence="7">The sequence shown here is derived from an EMBL/GenBank/DDBJ whole genome shotgun (WGS) entry which is preliminary data.</text>
</comment>
<evidence type="ECO:0000313" key="8">
    <source>
        <dbReference type="EMBL" id="KRT59393.1"/>
    </source>
</evidence>
<evidence type="ECO:0000256" key="5">
    <source>
        <dbReference type="ARBA" id="ARBA00023136"/>
    </source>
</evidence>
<feature type="transmembrane region" description="Helical" evidence="6">
    <location>
        <begin position="162"/>
        <end position="184"/>
    </location>
</feature>
<dbReference type="OrthoDB" id="5906224at2"/>
<evidence type="ECO:0000313" key="9">
    <source>
        <dbReference type="Proteomes" id="UP000051276"/>
    </source>
</evidence>
<evidence type="ECO:0000256" key="1">
    <source>
        <dbReference type="ARBA" id="ARBA00004651"/>
    </source>
</evidence>
<dbReference type="Proteomes" id="UP000051634">
    <property type="component" value="Unassembled WGS sequence"/>
</dbReference>
<keyword evidence="3 6" id="KW-0812">Transmembrane</keyword>
<feature type="transmembrane region" description="Helical" evidence="6">
    <location>
        <begin position="379"/>
        <end position="399"/>
    </location>
</feature>
<keyword evidence="10" id="KW-1185">Reference proteome</keyword>
<evidence type="ECO:0000313" key="7">
    <source>
        <dbReference type="EMBL" id="KRT53974.1"/>
    </source>
</evidence>
<evidence type="ECO:0000256" key="4">
    <source>
        <dbReference type="ARBA" id="ARBA00022989"/>
    </source>
</evidence>
<keyword evidence="5 6" id="KW-0472">Membrane</keyword>
<comment type="subcellular location">
    <subcellularLocation>
        <location evidence="1">Cell membrane</location>
        <topology evidence="1">Multi-pass membrane protein</topology>
    </subcellularLocation>
</comment>
<dbReference type="AlphaFoldDB" id="A0A0T5YUG9"/>
<dbReference type="RefSeq" id="WP_057956137.1">
    <property type="nucleotide sequence ID" value="NZ_KQ556909.1"/>
</dbReference>
<evidence type="ECO:0000256" key="6">
    <source>
        <dbReference type="SAM" id="Phobius"/>
    </source>
</evidence>
<feature type="transmembrane region" description="Helical" evidence="6">
    <location>
        <begin position="205"/>
        <end position="225"/>
    </location>
</feature>
<accession>A0A0T5YUG9</accession>
<feature type="transmembrane region" description="Helical" evidence="6">
    <location>
        <begin position="285"/>
        <end position="310"/>
    </location>
</feature>
<feature type="transmembrane region" description="Helical" evidence="6">
    <location>
        <begin position="245"/>
        <end position="265"/>
    </location>
</feature>
<keyword evidence="2" id="KW-1003">Cell membrane</keyword>
<feature type="transmembrane region" description="Helical" evidence="6">
    <location>
        <begin position="7"/>
        <end position="27"/>
    </location>
</feature>
<dbReference type="PANTHER" id="PTHR30250:SF31">
    <property type="entry name" value="INNER MEMBRANE PROTEIN YGHQ"/>
    <property type="match status" value="1"/>
</dbReference>
<keyword evidence="4 6" id="KW-1133">Transmembrane helix</keyword>
<organism evidence="7 10">
    <name type="scientific">endosymbiont of Ridgeia piscesae</name>
    <dbReference type="NCBI Taxonomy" id="54398"/>
    <lineage>
        <taxon>Bacteria</taxon>
        <taxon>Pseudomonadati</taxon>
        <taxon>Pseudomonadota</taxon>
        <taxon>Gammaproteobacteria</taxon>
        <taxon>sulfur-oxidizing symbionts</taxon>
    </lineage>
</organism>
<evidence type="ECO:0000256" key="3">
    <source>
        <dbReference type="ARBA" id="ARBA00022692"/>
    </source>
</evidence>
<protein>
    <submittedName>
        <fullName evidence="7">Membrane protein involved in the export of O-antigen and teichoic acid</fullName>
    </submittedName>
</protein>
<dbReference type="GO" id="GO:0005886">
    <property type="term" value="C:plasma membrane"/>
    <property type="evidence" value="ECO:0007669"/>
    <property type="project" value="UniProtKB-SubCell"/>
</dbReference>
<reference evidence="9 10" key="1">
    <citation type="submission" date="2015-11" db="EMBL/GenBank/DDBJ databases">
        <title>The genome of Candidatus Endoriftia persephone in Ridgeia piscesae and population structure of the North Eastern Pacific vestimentiferan symbionts.</title>
        <authorList>
            <person name="Perez M."/>
            <person name="Juniper K.S."/>
        </authorList>
    </citation>
    <scope>NUCLEOTIDE SEQUENCE [LARGE SCALE GENOMIC DNA]</scope>
    <source>
        <strain evidence="8">Ind10</strain>
        <strain evidence="7">Ind11</strain>
    </source>
</reference>
<feature type="transmembrane region" description="Helical" evidence="6">
    <location>
        <begin position="411"/>
        <end position="429"/>
    </location>
</feature>
<dbReference type="EMBL" id="LDXT01000094">
    <property type="protein sequence ID" value="KRT53974.1"/>
    <property type="molecule type" value="Genomic_DNA"/>
</dbReference>